<dbReference type="CDD" id="cd04330">
    <property type="entry name" value="RNAP_III_Rpc25_N"/>
    <property type="match status" value="1"/>
</dbReference>
<keyword evidence="10" id="KW-1185">Reference proteome</keyword>
<evidence type="ECO:0000256" key="6">
    <source>
        <dbReference type="RuleBase" id="RU369086"/>
    </source>
</evidence>
<comment type="similarity">
    <text evidence="2">Belongs to the eukaryotic RPB7/RPC8 RNA polymerase subunit family.</text>
</comment>
<evidence type="ECO:0000313" key="9">
    <source>
        <dbReference type="EMBL" id="CCG80939.1"/>
    </source>
</evidence>
<feature type="domain" description="RNA polymerase Rpb7-like N-terminal" evidence="7">
    <location>
        <begin position="8"/>
        <end position="64"/>
    </location>
</feature>
<dbReference type="GO" id="GO:0003899">
    <property type="term" value="F:DNA-directed RNA polymerase activity"/>
    <property type="evidence" value="ECO:0007669"/>
    <property type="project" value="InterPro"/>
</dbReference>
<dbReference type="GO" id="GO:0006384">
    <property type="term" value="P:transcription initiation at RNA polymerase III promoter"/>
    <property type="evidence" value="ECO:0007669"/>
    <property type="project" value="TreeGrafter"/>
</dbReference>
<dbReference type="NCBIfam" id="TIGR00448">
    <property type="entry name" value="rpoE"/>
    <property type="match status" value="1"/>
</dbReference>
<dbReference type="GO" id="GO:0003677">
    <property type="term" value="F:DNA binding"/>
    <property type="evidence" value="ECO:0007669"/>
    <property type="project" value="InterPro"/>
</dbReference>
<accession>R4X9M7</accession>
<evidence type="ECO:0000256" key="3">
    <source>
        <dbReference type="ARBA" id="ARBA00022478"/>
    </source>
</evidence>
<dbReference type="Pfam" id="PF08292">
    <property type="entry name" value="RNA_pol_Rbc25"/>
    <property type="match status" value="1"/>
</dbReference>
<dbReference type="Gene3D" id="2.40.50.140">
    <property type="entry name" value="Nucleic acid-binding proteins"/>
    <property type="match status" value="1"/>
</dbReference>
<keyword evidence="3 6" id="KW-0240">DNA-directed RNA polymerase</keyword>
<protein>
    <recommendedName>
        <fullName evidence="6">DNA-directed RNA polymerase subunit</fullName>
    </recommendedName>
</protein>
<dbReference type="InterPro" id="IPR004519">
    <property type="entry name" value="RNAP_E/RPC8"/>
</dbReference>
<reference evidence="9 10" key="1">
    <citation type="journal article" date="2013" name="MBio">
        <title>Genome sequencing of the plant pathogen Taphrina deformans, the causal agent of peach leaf curl.</title>
        <authorList>
            <person name="Cisse O.H."/>
            <person name="Almeida J.M.G.C.F."/>
            <person name="Fonseca A."/>
            <person name="Kumar A.A."/>
            <person name="Salojaervi J."/>
            <person name="Overmyer K."/>
            <person name="Hauser P.M."/>
            <person name="Pagni M."/>
        </authorList>
    </citation>
    <scope>NUCLEOTIDE SEQUENCE [LARGE SCALE GENOMIC DNA]</scope>
    <source>
        <strain evidence="10">PYCC 5710 / ATCC 11124 / CBS 356.35 / IMI 108563 / JCM 9778 / NBRC 8474</strain>
    </source>
</reference>
<comment type="subcellular location">
    <subcellularLocation>
        <location evidence="1 6">Nucleus</location>
    </subcellularLocation>
</comment>
<dbReference type="EMBL" id="CAHR02000020">
    <property type="protein sequence ID" value="CCG80939.1"/>
    <property type="molecule type" value="Genomic_DNA"/>
</dbReference>
<dbReference type="Pfam" id="PF03876">
    <property type="entry name" value="SHS2_Rpb7-N"/>
    <property type="match status" value="1"/>
</dbReference>
<evidence type="ECO:0000256" key="4">
    <source>
        <dbReference type="ARBA" id="ARBA00023163"/>
    </source>
</evidence>
<evidence type="ECO:0000256" key="1">
    <source>
        <dbReference type="ARBA" id="ARBA00004123"/>
    </source>
</evidence>
<dbReference type="InterPro" id="IPR045113">
    <property type="entry name" value="Rpb7-like"/>
</dbReference>
<comment type="caution">
    <text evidence="9">The sequence shown here is derived from an EMBL/GenBank/DDBJ whole genome shotgun (WGS) entry which is preliminary data.</text>
</comment>
<evidence type="ECO:0000259" key="8">
    <source>
        <dbReference type="Pfam" id="PF08292"/>
    </source>
</evidence>
<keyword evidence="5 6" id="KW-0539">Nucleus</keyword>
<evidence type="ECO:0000256" key="5">
    <source>
        <dbReference type="ARBA" id="ARBA00023242"/>
    </source>
</evidence>
<dbReference type="Gene3D" id="3.30.1490.120">
    <property type="entry name" value="RNA polymerase Rpb7-like, N-terminal domain"/>
    <property type="match status" value="1"/>
</dbReference>
<dbReference type="InterPro" id="IPR005576">
    <property type="entry name" value="Rpb7-like_N"/>
</dbReference>
<evidence type="ECO:0000313" key="10">
    <source>
        <dbReference type="Proteomes" id="UP000013776"/>
    </source>
</evidence>
<feature type="domain" description="RNA polymerase III subunit Rpc25" evidence="8">
    <location>
        <begin position="83"/>
        <end position="188"/>
    </location>
</feature>
<dbReference type="FunFam" id="3.30.1490.120:FF:000001">
    <property type="entry name" value="DNA-directed RNA polymerase II subunit RPB7"/>
    <property type="match status" value="1"/>
</dbReference>
<evidence type="ECO:0000256" key="2">
    <source>
        <dbReference type="ARBA" id="ARBA00009307"/>
    </source>
</evidence>
<dbReference type="PANTHER" id="PTHR12709">
    <property type="entry name" value="DNA-DIRECTED RNA POLYMERASE II, III"/>
    <property type="match status" value="1"/>
</dbReference>
<dbReference type="InterPro" id="IPR036898">
    <property type="entry name" value="RNA_pol_Rpb7-like_N_sf"/>
</dbReference>
<dbReference type="SUPFAM" id="SSF88798">
    <property type="entry name" value="N-terminal, heterodimerisation domain of RBP7 (RpoE)"/>
    <property type="match status" value="1"/>
</dbReference>
<gene>
    <name evidence="9" type="ORF">TAPDE_000600</name>
</gene>
<dbReference type="OrthoDB" id="10256606at2759"/>
<dbReference type="InterPro" id="IPR012340">
    <property type="entry name" value="NA-bd_OB-fold"/>
</dbReference>
<dbReference type="PANTHER" id="PTHR12709:SF1">
    <property type="entry name" value="DNA-DIRECTED RNA POLYMERASE III SUBUNIT RPC8"/>
    <property type="match status" value="1"/>
</dbReference>
<evidence type="ECO:0000259" key="7">
    <source>
        <dbReference type="Pfam" id="PF03876"/>
    </source>
</evidence>
<dbReference type="FunFam" id="2.40.50.140:FF:000221">
    <property type="entry name" value="DNA-directed RNA polymerase III subunit"/>
    <property type="match status" value="1"/>
</dbReference>
<dbReference type="AlphaFoldDB" id="R4X9M7"/>
<organism evidence="9 10">
    <name type="scientific">Taphrina deformans (strain PYCC 5710 / ATCC 11124 / CBS 356.35 / IMI 108563 / JCM 9778 / NBRC 8474)</name>
    <name type="common">Peach leaf curl fungus</name>
    <name type="synonym">Lalaria deformans</name>
    <dbReference type="NCBI Taxonomy" id="1097556"/>
    <lineage>
        <taxon>Eukaryota</taxon>
        <taxon>Fungi</taxon>
        <taxon>Dikarya</taxon>
        <taxon>Ascomycota</taxon>
        <taxon>Taphrinomycotina</taxon>
        <taxon>Taphrinomycetes</taxon>
        <taxon>Taphrinales</taxon>
        <taxon>Taphrinaceae</taxon>
        <taxon>Taphrina</taxon>
    </lineage>
</organism>
<proteinExistence type="inferred from homology"/>
<name>R4X9M7_TAPDE</name>
<sequence length="190" mass="21162">MFVLTKFTDIVKLSPDTFSIATATALTSTINAKFSNKVVQDIGLCICLYDILHSSDGIVQAGDGCAYVTVEFRLVVFRPFMGEVLTGKIANCTETGIKVTLGFFEDIFIPQHLLFEGTVFDATEQAWIWKTEDNELYLDQDETVRFRVEEELFTDCTPGEKGKIDEALTPYCLTASAQVSGLGNIAWWED</sequence>
<dbReference type="InterPro" id="IPR013238">
    <property type="entry name" value="RNA_pol_III_Rbc25"/>
</dbReference>
<dbReference type="eggNOG" id="KOG3297">
    <property type="taxonomic scope" value="Eukaryota"/>
</dbReference>
<comment type="function">
    <text evidence="6">DNA-dependent RNA polymerase which catalyzes the transcription of DNA into RNA using the four ribonucleoside triphosphates as substrates.</text>
</comment>
<dbReference type="Proteomes" id="UP000013776">
    <property type="component" value="Unassembled WGS sequence"/>
</dbReference>
<dbReference type="STRING" id="1097556.R4X9M7"/>
<dbReference type="GO" id="GO:0005666">
    <property type="term" value="C:RNA polymerase III complex"/>
    <property type="evidence" value="ECO:0007669"/>
    <property type="project" value="TreeGrafter"/>
</dbReference>
<dbReference type="SUPFAM" id="SSF50249">
    <property type="entry name" value="Nucleic acid-binding proteins"/>
    <property type="match status" value="1"/>
</dbReference>
<keyword evidence="4 6" id="KW-0804">Transcription</keyword>